<dbReference type="OrthoDB" id="9762066at2"/>
<dbReference type="Gene3D" id="3.20.20.80">
    <property type="entry name" value="Glycosidases"/>
    <property type="match status" value="1"/>
</dbReference>
<dbReference type="Pfam" id="PF16355">
    <property type="entry name" value="DUF4982"/>
    <property type="match status" value="1"/>
</dbReference>
<dbReference type="InterPro" id="IPR017853">
    <property type="entry name" value="GH"/>
</dbReference>
<accession>A0A6N7EI42</accession>
<dbReference type="InterPro" id="IPR036156">
    <property type="entry name" value="Beta-gal/glucu_dom_sf"/>
</dbReference>
<proteinExistence type="inferred from homology"/>
<dbReference type="Proteomes" id="UP000437709">
    <property type="component" value="Unassembled WGS sequence"/>
</dbReference>
<dbReference type="GO" id="GO:0005975">
    <property type="term" value="P:carbohydrate metabolic process"/>
    <property type="evidence" value="ECO:0007669"/>
    <property type="project" value="InterPro"/>
</dbReference>
<dbReference type="InterPro" id="IPR006101">
    <property type="entry name" value="Glyco_hydro_2"/>
</dbReference>
<feature type="domain" description="Malectin" evidence="7">
    <location>
        <begin position="853"/>
        <end position="1002"/>
    </location>
</feature>
<evidence type="ECO:0000256" key="3">
    <source>
        <dbReference type="ARBA" id="ARBA00023295"/>
    </source>
</evidence>
<dbReference type="InterPro" id="IPR013783">
    <property type="entry name" value="Ig-like_fold"/>
</dbReference>
<keyword evidence="10" id="KW-1185">Reference proteome</keyword>
<feature type="domain" description="Glycoside hydrolase family 2 immunoglobulin-like beta-sandwich" evidence="5">
    <location>
        <begin position="311"/>
        <end position="416"/>
    </location>
</feature>
<organism evidence="9 10">
    <name type="scientific">Georgenia subflava</name>
    <dbReference type="NCBI Taxonomy" id="1622177"/>
    <lineage>
        <taxon>Bacteria</taxon>
        <taxon>Bacillati</taxon>
        <taxon>Actinomycetota</taxon>
        <taxon>Actinomycetes</taxon>
        <taxon>Micrococcales</taxon>
        <taxon>Bogoriellaceae</taxon>
        <taxon>Georgenia</taxon>
    </lineage>
</organism>
<comment type="similarity">
    <text evidence="1">Belongs to the glycosyl hydrolase 2 family.</text>
</comment>
<dbReference type="InterPro" id="IPR021720">
    <property type="entry name" value="Malectin_dom"/>
</dbReference>
<dbReference type="SUPFAM" id="SSF49303">
    <property type="entry name" value="beta-Galactosidase/glucuronidase domain"/>
    <property type="match status" value="1"/>
</dbReference>
<dbReference type="InterPro" id="IPR006103">
    <property type="entry name" value="Glyco_hydro_2_cat"/>
</dbReference>
<dbReference type="InterPro" id="IPR032311">
    <property type="entry name" value="DUF4982"/>
</dbReference>
<dbReference type="Gene3D" id="2.60.120.430">
    <property type="entry name" value="Galactose-binding lectin"/>
    <property type="match status" value="1"/>
</dbReference>
<gene>
    <name evidence="9" type="ORF">GB881_04390</name>
</gene>
<dbReference type="InterPro" id="IPR006102">
    <property type="entry name" value="Ig-like_GH2"/>
</dbReference>
<dbReference type="InterPro" id="IPR008979">
    <property type="entry name" value="Galactose-bd-like_sf"/>
</dbReference>
<dbReference type="EMBL" id="WHPC01000009">
    <property type="protein sequence ID" value="MPV36295.1"/>
    <property type="molecule type" value="Genomic_DNA"/>
</dbReference>
<dbReference type="PRINTS" id="PR00132">
    <property type="entry name" value="GLHYDRLASE2"/>
</dbReference>
<dbReference type="AlphaFoldDB" id="A0A6N7EI42"/>
<dbReference type="SUPFAM" id="SSF49785">
    <property type="entry name" value="Galactose-binding domain-like"/>
    <property type="match status" value="2"/>
</dbReference>
<evidence type="ECO:0000259" key="7">
    <source>
        <dbReference type="Pfam" id="PF11721"/>
    </source>
</evidence>
<protein>
    <submittedName>
        <fullName evidence="9">DUF4982 domain-containing protein</fullName>
    </submittedName>
</protein>
<evidence type="ECO:0000256" key="2">
    <source>
        <dbReference type="ARBA" id="ARBA00022801"/>
    </source>
</evidence>
<keyword evidence="2" id="KW-0378">Hydrolase</keyword>
<evidence type="ECO:0000313" key="9">
    <source>
        <dbReference type="EMBL" id="MPV36295.1"/>
    </source>
</evidence>
<dbReference type="Gene3D" id="2.60.40.10">
    <property type="entry name" value="Immunoglobulins"/>
    <property type="match status" value="2"/>
</dbReference>
<dbReference type="GO" id="GO:0004553">
    <property type="term" value="F:hydrolase activity, hydrolyzing O-glycosyl compounds"/>
    <property type="evidence" value="ECO:0007669"/>
    <property type="project" value="InterPro"/>
</dbReference>
<dbReference type="InterPro" id="IPR051913">
    <property type="entry name" value="GH2_Domain-Containing"/>
</dbReference>
<evidence type="ECO:0000313" key="10">
    <source>
        <dbReference type="Proteomes" id="UP000437709"/>
    </source>
</evidence>
<evidence type="ECO:0000259" key="5">
    <source>
        <dbReference type="Pfam" id="PF00703"/>
    </source>
</evidence>
<dbReference type="PANTHER" id="PTHR42732:SF1">
    <property type="entry name" value="BETA-MANNOSIDASE"/>
    <property type="match status" value="1"/>
</dbReference>
<evidence type="ECO:0000256" key="1">
    <source>
        <dbReference type="ARBA" id="ARBA00007401"/>
    </source>
</evidence>
<dbReference type="Pfam" id="PF11721">
    <property type="entry name" value="Malectin"/>
    <property type="match status" value="1"/>
</dbReference>
<name>A0A6N7EI42_9MICO</name>
<evidence type="ECO:0000256" key="4">
    <source>
        <dbReference type="SAM" id="MobiDB-lite"/>
    </source>
</evidence>
<comment type="caution">
    <text evidence="9">The sequence shown here is derived from an EMBL/GenBank/DDBJ whole genome shotgun (WGS) entry which is preliminary data.</text>
</comment>
<dbReference type="PANTHER" id="PTHR42732">
    <property type="entry name" value="BETA-GALACTOSIDASE"/>
    <property type="match status" value="1"/>
</dbReference>
<dbReference type="Gene3D" id="2.60.120.260">
    <property type="entry name" value="Galactose-binding domain-like"/>
    <property type="match status" value="1"/>
</dbReference>
<feature type="region of interest" description="Disordered" evidence="4">
    <location>
        <begin position="84"/>
        <end position="105"/>
    </location>
</feature>
<sequence length="1016" mass="111296">MTTRSPSSTCLSRRERCVFASCTFTSVTTVLSLVDQRGSSTGTSTGTGSGTTADAAHRTAAVRGQLMATALPCDARDGDGRCADAQGVRQPRKESTMTNSARAGVSRRTVLTGMAAGTALSILAQPAQAQNRRPPHATRNRERELLNDGWLHTLGDPAGAQRPDADVAGWEKLSVPHTWNAQDSLDDEAGFYRGPGWYRRGVKMTGKLKDKRVFLYFEGAFQVADVYVDGERVGGHVGGYTAFSVEITDQLRRVGPGREAVVAVRVDNTHVDDIPPFSGDWTFYGGLYRNVWLVATEEVHLDVLDHASPGVRVDTPLATVSRAAVRTRGRVVNDSDRPTSAQVHSAVVDADGVTVAELRQTVRLEAWGTAQFTLHLPAIKDPHLWSPESPYLYRVVTVVDSGQGRRDRVDAPLGVRWFSAHADGGFYLNGKSYPLRGTNRHQDIVGKGNALSDADHIRDLQIIKDMGANVIRLAHYPQAPAVLEAADELGLAIWEEAPMVNRAILTQPFIDNHVSNIRDMARQHFNHPSILVFGTMNEILLRRPDPQPENYFEWTRDMLQQGENALRAEGTDRLTAMVGHQSNAYNEAGIADIPDIWGWNLYHGWYGGRAEQFGPWLDEQHATYPDRVVWVSEFGADSDPRLHKVVPGDLPELAGQRIYQDQSTEFQQYFLESYLRQIDERPWLAGTTYWSQFDFGSESRTGSVPHVNMKGLMLTDRTPKPVYHLMQAWRGVDVLHIAAGLWDNRAGVGSDGASGYQPIEQTVTVYSNADEVELVHNGTSLGTKATDSIGYVSWMVPFVDGENHLAAVGTAPSGATLTDEKTVRFTYHSPTLADPDVPFERLSVSAGAIVQYEDPDGTVWLEDREYAPGGFGAVTEDFTAGYGWMKNNWVNGTEEDPLYQTYRKGMSGYRFDVPDGTYEVTLRFAEITSAGDTGGDGTAVPAPDGSVQVPEGWRIFDVAVNGEALETGLDLVAKVGQHTPYDVTTTVTASGDGIEIGFTGLKNVPVVSAIDVRRAS</sequence>
<dbReference type="Pfam" id="PF00703">
    <property type="entry name" value="Glyco_hydro_2"/>
    <property type="match status" value="1"/>
</dbReference>
<feature type="domain" description="Glycoside hydrolase family 2 catalytic" evidence="6">
    <location>
        <begin position="423"/>
        <end position="727"/>
    </location>
</feature>
<evidence type="ECO:0000259" key="6">
    <source>
        <dbReference type="Pfam" id="PF02836"/>
    </source>
</evidence>
<evidence type="ECO:0000259" key="8">
    <source>
        <dbReference type="Pfam" id="PF16355"/>
    </source>
</evidence>
<dbReference type="Pfam" id="PF02836">
    <property type="entry name" value="Glyco_hydro_2_C"/>
    <property type="match status" value="1"/>
</dbReference>
<feature type="domain" description="DUF4982" evidence="8">
    <location>
        <begin position="762"/>
        <end position="810"/>
    </location>
</feature>
<keyword evidence="3" id="KW-0326">Glycosidase</keyword>
<reference evidence="9 10" key="1">
    <citation type="submission" date="2019-10" db="EMBL/GenBank/DDBJ databases">
        <title>Georgenia wutianyii sp. nov. and Georgenia yuyongxinii sp. nov. isolated from plateau pika (Ochotona curzoniae) in the Qinghai-Tibet plateau of China.</title>
        <authorList>
            <person name="Tian Z."/>
        </authorList>
    </citation>
    <scope>NUCLEOTIDE SEQUENCE [LARGE SCALE GENOMIC DNA]</scope>
    <source>
        <strain evidence="9 10">JCM 19765</strain>
    </source>
</reference>
<dbReference type="SUPFAM" id="SSF51445">
    <property type="entry name" value="(Trans)glycosidases"/>
    <property type="match status" value="1"/>
</dbReference>